<gene>
    <name evidence="2" type="ORF">AVDCRST_MAG19-1817</name>
</gene>
<sequence>MEFTFDHGSVVTPGRTSPRLRPLGPAPTPAPSPPPSRTS</sequence>
<feature type="region of interest" description="Disordered" evidence="1">
    <location>
        <begin position="1"/>
        <end position="39"/>
    </location>
</feature>
<organism evidence="2">
    <name type="scientific">uncultured Thermomicrobiales bacterium</name>
    <dbReference type="NCBI Taxonomy" id="1645740"/>
    <lineage>
        <taxon>Bacteria</taxon>
        <taxon>Pseudomonadati</taxon>
        <taxon>Thermomicrobiota</taxon>
        <taxon>Thermomicrobia</taxon>
        <taxon>Thermomicrobiales</taxon>
        <taxon>environmental samples</taxon>
    </lineage>
</organism>
<reference evidence="2" key="1">
    <citation type="submission" date="2020-02" db="EMBL/GenBank/DDBJ databases">
        <authorList>
            <person name="Meier V. D."/>
        </authorList>
    </citation>
    <scope>NUCLEOTIDE SEQUENCE</scope>
    <source>
        <strain evidence="2">AVDCRST_MAG19</strain>
    </source>
</reference>
<dbReference type="EMBL" id="CADCWL010000078">
    <property type="protein sequence ID" value="CAA9561309.1"/>
    <property type="molecule type" value="Genomic_DNA"/>
</dbReference>
<protein>
    <submittedName>
        <fullName evidence="2">Uncharacterized protein</fullName>
    </submittedName>
</protein>
<accession>A0A6J4UVS1</accession>
<evidence type="ECO:0000256" key="1">
    <source>
        <dbReference type="SAM" id="MobiDB-lite"/>
    </source>
</evidence>
<name>A0A6J4UVS1_9BACT</name>
<proteinExistence type="predicted"/>
<dbReference type="AlphaFoldDB" id="A0A6J4UVS1"/>
<evidence type="ECO:0000313" key="2">
    <source>
        <dbReference type="EMBL" id="CAA9561309.1"/>
    </source>
</evidence>
<feature type="compositionally biased region" description="Pro residues" evidence="1">
    <location>
        <begin position="24"/>
        <end position="39"/>
    </location>
</feature>